<evidence type="ECO:0000313" key="2">
    <source>
        <dbReference type="EMBL" id="SEB02104.1"/>
    </source>
</evidence>
<dbReference type="STRING" id="525918.SAMN05660964_03176"/>
<reference evidence="2 3" key="1">
    <citation type="submission" date="2016-10" db="EMBL/GenBank/DDBJ databases">
        <authorList>
            <person name="de Groot N.N."/>
        </authorList>
    </citation>
    <scope>NUCLEOTIDE SEQUENCE [LARGE SCALE GENOMIC DNA]</scope>
    <source>
        <strain evidence="2 3">DSM 21228</strain>
    </source>
</reference>
<keyword evidence="3" id="KW-1185">Reference proteome</keyword>
<dbReference type="AlphaFoldDB" id="A0A1H4FXT6"/>
<feature type="domain" description="LysM" evidence="1">
    <location>
        <begin position="54"/>
        <end position="105"/>
    </location>
</feature>
<sequence>MTKTFMLLAGAVLMLWFIGVCETVPVISVGVTLGGVPYKQQSSAPVNASVSCQQWHVVGPGETQWAIATRYAGYEEKHQWLRQARRVSGLAADDPQLKANQVLCVAW</sequence>
<proteinExistence type="predicted"/>
<dbReference type="OrthoDB" id="5084290at2"/>
<dbReference type="InterPro" id="IPR018392">
    <property type="entry name" value="LysM"/>
</dbReference>
<dbReference type="EMBL" id="FNQP01000025">
    <property type="protein sequence ID" value="SEB02104.1"/>
    <property type="molecule type" value="Genomic_DNA"/>
</dbReference>
<organism evidence="2 3">
    <name type="scientific">Thiothrix caldifontis</name>
    <dbReference type="NCBI Taxonomy" id="525918"/>
    <lineage>
        <taxon>Bacteria</taxon>
        <taxon>Pseudomonadati</taxon>
        <taxon>Pseudomonadota</taxon>
        <taxon>Gammaproteobacteria</taxon>
        <taxon>Thiotrichales</taxon>
        <taxon>Thiotrichaceae</taxon>
        <taxon>Thiothrix</taxon>
    </lineage>
</organism>
<dbReference type="Proteomes" id="UP000199397">
    <property type="component" value="Unassembled WGS sequence"/>
</dbReference>
<evidence type="ECO:0000313" key="3">
    <source>
        <dbReference type="Proteomes" id="UP000199397"/>
    </source>
</evidence>
<dbReference type="Pfam" id="PF01476">
    <property type="entry name" value="LysM"/>
    <property type="match status" value="1"/>
</dbReference>
<accession>A0A1H4FXT6</accession>
<name>A0A1H4FXT6_9GAMM</name>
<dbReference type="RefSeq" id="WP_093070181.1">
    <property type="nucleotide sequence ID" value="NZ_FNQP01000025.1"/>
</dbReference>
<protein>
    <submittedName>
        <fullName evidence="2">LysM domain-containing protein</fullName>
    </submittedName>
</protein>
<dbReference type="PROSITE" id="PS51782">
    <property type="entry name" value="LYSM"/>
    <property type="match status" value="1"/>
</dbReference>
<gene>
    <name evidence="2" type="ORF">SAMN05660964_03176</name>
</gene>
<evidence type="ECO:0000259" key="1">
    <source>
        <dbReference type="PROSITE" id="PS51782"/>
    </source>
</evidence>